<name>A0A4R1EUU1_9GAMM</name>
<dbReference type="InterPro" id="IPR000515">
    <property type="entry name" value="MetI-like"/>
</dbReference>
<dbReference type="GO" id="GO:0006865">
    <property type="term" value="P:amino acid transport"/>
    <property type="evidence" value="ECO:0007669"/>
    <property type="project" value="UniProtKB-KW"/>
</dbReference>
<evidence type="ECO:0000256" key="9">
    <source>
        <dbReference type="ARBA" id="ARBA00023136"/>
    </source>
</evidence>
<evidence type="ECO:0000256" key="3">
    <source>
        <dbReference type="ARBA" id="ARBA00022448"/>
    </source>
</evidence>
<organism evidence="13 14">
    <name type="scientific">Cocleimonas flava</name>
    <dbReference type="NCBI Taxonomy" id="634765"/>
    <lineage>
        <taxon>Bacteria</taxon>
        <taxon>Pseudomonadati</taxon>
        <taxon>Pseudomonadota</taxon>
        <taxon>Gammaproteobacteria</taxon>
        <taxon>Thiotrichales</taxon>
        <taxon>Thiotrichaceae</taxon>
        <taxon>Cocleimonas</taxon>
    </lineage>
</organism>
<dbReference type="PANTHER" id="PTHR30614">
    <property type="entry name" value="MEMBRANE COMPONENT OF AMINO ACID ABC TRANSPORTER"/>
    <property type="match status" value="1"/>
</dbReference>
<evidence type="ECO:0000256" key="8">
    <source>
        <dbReference type="ARBA" id="ARBA00022989"/>
    </source>
</evidence>
<dbReference type="InterPro" id="IPR010065">
    <property type="entry name" value="AA_ABC_transptr_permease_3TM"/>
</dbReference>
<dbReference type="CDD" id="cd06261">
    <property type="entry name" value="TM_PBP2"/>
    <property type="match status" value="1"/>
</dbReference>
<dbReference type="Gene3D" id="1.10.3720.10">
    <property type="entry name" value="MetI-like"/>
    <property type="match status" value="1"/>
</dbReference>
<accession>A0A4R1EUU1</accession>
<keyword evidence="3 11" id="KW-0813">Transport</keyword>
<dbReference type="EMBL" id="SMFQ01000004">
    <property type="protein sequence ID" value="TCJ85033.1"/>
    <property type="molecule type" value="Genomic_DNA"/>
</dbReference>
<keyword evidence="4" id="KW-1003">Cell membrane</keyword>
<dbReference type="InterPro" id="IPR035906">
    <property type="entry name" value="MetI-like_sf"/>
</dbReference>
<evidence type="ECO:0000256" key="11">
    <source>
        <dbReference type="RuleBase" id="RU363032"/>
    </source>
</evidence>
<evidence type="ECO:0000259" key="12">
    <source>
        <dbReference type="PROSITE" id="PS50928"/>
    </source>
</evidence>
<dbReference type="PROSITE" id="PS50928">
    <property type="entry name" value="ABC_TM1"/>
    <property type="match status" value="1"/>
</dbReference>
<keyword evidence="5" id="KW-0997">Cell inner membrane</keyword>
<dbReference type="NCBIfam" id="TIGR01726">
    <property type="entry name" value="HEQRo_perm_3TM"/>
    <property type="match status" value="1"/>
</dbReference>
<dbReference type="GO" id="GO:0043190">
    <property type="term" value="C:ATP-binding cassette (ABC) transporter complex"/>
    <property type="evidence" value="ECO:0007669"/>
    <property type="project" value="InterPro"/>
</dbReference>
<evidence type="ECO:0000256" key="2">
    <source>
        <dbReference type="ARBA" id="ARBA00010072"/>
    </source>
</evidence>
<dbReference type="PANTHER" id="PTHR30614:SF10">
    <property type="entry name" value="ARGININE ABC TRANSPORTER PERMEASE PROTEIN ARTM"/>
    <property type="match status" value="1"/>
</dbReference>
<evidence type="ECO:0000256" key="4">
    <source>
        <dbReference type="ARBA" id="ARBA00022475"/>
    </source>
</evidence>
<comment type="subcellular location">
    <subcellularLocation>
        <location evidence="1">Cell inner membrane</location>
        <topology evidence="1">Multi-pass membrane protein</topology>
    </subcellularLocation>
    <subcellularLocation>
        <location evidence="11">Cell membrane</location>
        <topology evidence="11">Multi-pass membrane protein</topology>
    </subcellularLocation>
</comment>
<evidence type="ECO:0000256" key="6">
    <source>
        <dbReference type="ARBA" id="ARBA00022692"/>
    </source>
</evidence>
<keyword evidence="9 11" id="KW-0472">Membrane</keyword>
<evidence type="ECO:0000256" key="7">
    <source>
        <dbReference type="ARBA" id="ARBA00022970"/>
    </source>
</evidence>
<comment type="similarity">
    <text evidence="2">Belongs to the binding-protein-dependent transport system permease family. HisMQ subfamily.</text>
</comment>
<feature type="transmembrane region" description="Helical" evidence="11">
    <location>
        <begin position="55"/>
        <end position="74"/>
    </location>
</feature>
<feature type="domain" description="ABC transmembrane type-1" evidence="12">
    <location>
        <begin position="17"/>
        <end position="214"/>
    </location>
</feature>
<keyword evidence="8 11" id="KW-1133">Transmembrane helix</keyword>
<feature type="transmembrane region" description="Helical" evidence="11">
    <location>
        <begin position="160"/>
        <end position="184"/>
    </location>
</feature>
<evidence type="ECO:0000313" key="13">
    <source>
        <dbReference type="EMBL" id="TCJ85033.1"/>
    </source>
</evidence>
<protein>
    <recommendedName>
        <fullName evidence="10">Arginine ABC transporter permease protein ArtM</fullName>
    </recommendedName>
</protein>
<dbReference type="InterPro" id="IPR043429">
    <property type="entry name" value="ArtM/GltK/GlnP/TcyL/YhdX-like"/>
</dbReference>
<dbReference type="OrthoDB" id="4404959at2"/>
<dbReference type="Pfam" id="PF00528">
    <property type="entry name" value="BPD_transp_1"/>
    <property type="match status" value="1"/>
</dbReference>
<evidence type="ECO:0000256" key="10">
    <source>
        <dbReference type="ARBA" id="ARBA00040319"/>
    </source>
</evidence>
<feature type="transmembrane region" description="Helical" evidence="11">
    <location>
        <begin position="20"/>
        <end position="43"/>
    </location>
</feature>
<dbReference type="GO" id="GO:0022857">
    <property type="term" value="F:transmembrane transporter activity"/>
    <property type="evidence" value="ECO:0007669"/>
    <property type="project" value="InterPro"/>
</dbReference>
<feature type="transmembrane region" description="Helical" evidence="11">
    <location>
        <begin position="196"/>
        <end position="217"/>
    </location>
</feature>
<keyword evidence="7" id="KW-0029">Amino-acid transport</keyword>
<dbReference type="RefSeq" id="WP_131906749.1">
    <property type="nucleotide sequence ID" value="NZ_BAAAFU010000001.1"/>
</dbReference>
<comment type="caution">
    <text evidence="13">The sequence shown here is derived from an EMBL/GenBank/DDBJ whole genome shotgun (WGS) entry which is preliminary data.</text>
</comment>
<evidence type="ECO:0000256" key="5">
    <source>
        <dbReference type="ARBA" id="ARBA00022519"/>
    </source>
</evidence>
<evidence type="ECO:0000313" key="14">
    <source>
        <dbReference type="Proteomes" id="UP000294887"/>
    </source>
</evidence>
<reference evidence="13 14" key="1">
    <citation type="submission" date="2019-03" db="EMBL/GenBank/DDBJ databases">
        <title>Genomic Encyclopedia of Type Strains, Phase IV (KMG-IV): sequencing the most valuable type-strain genomes for metagenomic binning, comparative biology and taxonomic classification.</title>
        <authorList>
            <person name="Goeker M."/>
        </authorList>
    </citation>
    <scope>NUCLEOTIDE SEQUENCE [LARGE SCALE GENOMIC DNA]</scope>
    <source>
        <strain evidence="13 14">DSM 24830</strain>
    </source>
</reference>
<dbReference type="AlphaFoldDB" id="A0A4R1EUU1"/>
<keyword evidence="6 11" id="KW-0812">Transmembrane</keyword>
<feature type="transmembrane region" description="Helical" evidence="11">
    <location>
        <begin position="94"/>
        <end position="114"/>
    </location>
</feature>
<keyword evidence="14" id="KW-1185">Reference proteome</keyword>
<proteinExistence type="inferred from homology"/>
<dbReference type="SUPFAM" id="SSF161098">
    <property type="entry name" value="MetI-like"/>
    <property type="match status" value="1"/>
</dbReference>
<sequence length="227" mass="25800">MDFSIIFDNLPLLFKGLGLTLQLLIISLIAGFVISIPLSIMAASKTKWARIPAKSFIYVFRGTPLLIQIFIIYYGLSQFEWLRESLLWGFFKEAYWCAILAFALNTAAYTAEIFRGAIVQTPKGEIEAAVAYGMSRWDQYRHVILPSALRRSIPMYGNEVIFMLHATVLAGVITLVDLFGAAKILNSRYYAPFESFISAGLFYLVITFTIVFIFKLIEGHFLKHLKR</sequence>
<gene>
    <name evidence="13" type="ORF">EV695_2998</name>
</gene>
<evidence type="ECO:0000256" key="1">
    <source>
        <dbReference type="ARBA" id="ARBA00004429"/>
    </source>
</evidence>
<dbReference type="Proteomes" id="UP000294887">
    <property type="component" value="Unassembled WGS sequence"/>
</dbReference>